<dbReference type="OrthoDB" id="201781at2157"/>
<feature type="compositionally biased region" description="Acidic residues" evidence="1">
    <location>
        <begin position="45"/>
        <end position="64"/>
    </location>
</feature>
<keyword evidence="3" id="KW-1185">Reference proteome</keyword>
<dbReference type="Gene3D" id="1.20.1260.10">
    <property type="match status" value="1"/>
</dbReference>
<reference evidence="2 3" key="1">
    <citation type="submission" date="2019-02" db="EMBL/GenBank/DDBJ databases">
        <title>Haloarcula mannanilyticum sp. nov., a mannan degrading haloarchaeon isolated from commercial salt.</title>
        <authorList>
            <person name="Enomoto S."/>
            <person name="Shimane Y."/>
            <person name="Kamekura M."/>
            <person name="Ito T."/>
            <person name="Moriya O."/>
            <person name="Ihara K."/>
            <person name="Takahashi-Ando N."/>
            <person name="Fukushima Y."/>
            <person name="Yoshida Y."/>
            <person name="Usama R."/>
            <person name="Takai K."/>
            <person name="Minegishi H."/>
        </authorList>
    </citation>
    <scope>NUCLEOTIDE SEQUENCE [LARGE SCALE GENOMIC DNA]</scope>
    <source>
        <strain evidence="2 3">MD130-1</strain>
    </source>
</reference>
<name>A0A4C2EGG7_9EURY</name>
<evidence type="ECO:0008006" key="4">
    <source>
        <dbReference type="Google" id="ProtNLM"/>
    </source>
</evidence>
<dbReference type="Proteomes" id="UP000304382">
    <property type="component" value="Unassembled WGS sequence"/>
</dbReference>
<evidence type="ECO:0000256" key="1">
    <source>
        <dbReference type="SAM" id="MobiDB-lite"/>
    </source>
</evidence>
<dbReference type="RefSeq" id="WP_137683198.1">
    <property type="nucleotide sequence ID" value="NZ_BIXZ01000002.1"/>
</dbReference>
<dbReference type="InterPro" id="IPR012347">
    <property type="entry name" value="Ferritin-like"/>
</dbReference>
<dbReference type="InterPro" id="IPR009078">
    <property type="entry name" value="Ferritin-like_SF"/>
</dbReference>
<dbReference type="CDD" id="cd00657">
    <property type="entry name" value="Ferritin_like"/>
    <property type="match status" value="1"/>
</dbReference>
<organism evidence="2 3">
    <name type="scientific">Haloarcula mannanilytica</name>
    <dbReference type="NCBI Taxonomy" id="2509225"/>
    <lineage>
        <taxon>Archaea</taxon>
        <taxon>Methanobacteriati</taxon>
        <taxon>Methanobacteriota</taxon>
        <taxon>Stenosarchaea group</taxon>
        <taxon>Halobacteria</taxon>
        <taxon>Halobacteriales</taxon>
        <taxon>Haloarculaceae</taxon>
        <taxon>Haloarcula</taxon>
    </lineage>
</organism>
<dbReference type="PROSITE" id="PS51318">
    <property type="entry name" value="TAT"/>
    <property type="match status" value="1"/>
</dbReference>
<evidence type="ECO:0000313" key="2">
    <source>
        <dbReference type="EMBL" id="GCF13555.1"/>
    </source>
</evidence>
<dbReference type="SUPFAM" id="SSF47240">
    <property type="entry name" value="Ferritin-like"/>
    <property type="match status" value="2"/>
</dbReference>
<sequence length="437" mass="46909">MNPTDDTSDRTRRAFLGTTATLSLAALAGCAGSDSGSSSTVTESMETEEMETETMETDTMEETDTPMPPADDVPILNYALTLEHLENAFYREGLETFSDEELMNADVLASFDERVRMEVPEYLQVVGEHEAAHVAAISDTVESLHGTPIEEGEYDFGYETPSEFLAVAKALENTGVAAYAGAAPMVVDNDILGAAAGIHSVEARHASFLNLVNGDSPYPNAVDEASSMEEVLEVAGQFVTSEVDPSVYELDDDRATHDRKADDDTSDVDVLNYALTLEHLENAFYREGLETFSDDELLNADVLSSLGEDLRMTVPDRLATAGEHEAAHVAAISDTVEQLGGSPVEEAEYDFGYETPSEFLAVAKALENTGVAAYKGAAPTVSNDNVFSAAIAIHSVEARHAAFLNELNDESPFPAGVDEPQTMSEVTEIAGQFIVES</sequence>
<comment type="caution">
    <text evidence="2">The sequence shown here is derived from an EMBL/GenBank/DDBJ whole genome shotgun (WGS) entry which is preliminary data.</text>
</comment>
<protein>
    <recommendedName>
        <fullName evidence="4">Ferritin-like domain-containing protein</fullName>
    </recommendedName>
</protein>
<dbReference type="EMBL" id="BIXZ01000002">
    <property type="protein sequence ID" value="GCF13555.1"/>
    <property type="molecule type" value="Genomic_DNA"/>
</dbReference>
<dbReference type="PANTHER" id="PTHR31694">
    <property type="entry name" value="DESICCATION-LIKE PROTEIN"/>
    <property type="match status" value="1"/>
</dbReference>
<dbReference type="PANTHER" id="PTHR31694:SF26">
    <property type="entry name" value="OS05G0151100 PROTEIN"/>
    <property type="match status" value="1"/>
</dbReference>
<proteinExistence type="predicted"/>
<accession>A0A4C2EGG7</accession>
<evidence type="ECO:0000313" key="3">
    <source>
        <dbReference type="Proteomes" id="UP000304382"/>
    </source>
</evidence>
<dbReference type="Pfam" id="PF13668">
    <property type="entry name" value="Ferritin_2"/>
    <property type="match status" value="2"/>
</dbReference>
<dbReference type="AlphaFoldDB" id="A0A4C2EGG7"/>
<dbReference type="InterPro" id="IPR052965">
    <property type="entry name" value="Pigment-catalase-like"/>
</dbReference>
<dbReference type="InterPro" id="IPR006311">
    <property type="entry name" value="TAT_signal"/>
</dbReference>
<feature type="region of interest" description="Disordered" evidence="1">
    <location>
        <begin position="29"/>
        <end position="66"/>
    </location>
</feature>
<gene>
    <name evidence="2" type="ORF">Harman_14900</name>
</gene>
<feature type="compositionally biased region" description="Low complexity" evidence="1">
    <location>
        <begin position="29"/>
        <end position="44"/>
    </location>
</feature>